<evidence type="ECO:0000313" key="2">
    <source>
        <dbReference type="EMBL" id="EGC35270.1"/>
    </source>
</evidence>
<dbReference type="KEGG" id="dpp:DICPUDRAFT_92054"/>
<name>F0ZLA8_DICPU</name>
<dbReference type="AlphaFoldDB" id="F0ZLA8"/>
<dbReference type="InParanoid" id="F0ZLA8"/>
<dbReference type="VEuPathDB" id="AmoebaDB:DICPUDRAFT_92054"/>
<accession>F0ZLA8</accession>
<evidence type="ECO:0000313" key="3">
    <source>
        <dbReference type="Proteomes" id="UP000001064"/>
    </source>
</evidence>
<keyword evidence="3" id="KW-1185">Reference proteome</keyword>
<dbReference type="Proteomes" id="UP000001064">
    <property type="component" value="Unassembled WGS sequence"/>
</dbReference>
<organism evidence="2 3">
    <name type="scientific">Dictyostelium purpureum</name>
    <name type="common">Slime mold</name>
    <dbReference type="NCBI Taxonomy" id="5786"/>
    <lineage>
        <taxon>Eukaryota</taxon>
        <taxon>Amoebozoa</taxon>
        <taxon>Evosea</taxon>
        <taxon>Eumycetozoa</taxon>
        <taxon>Dictyostelia</taxon>
        <taxon>Dictyosteliales</taxon>
        <taxon>Dictyosteliaceae</taxon>
        <taxon>Dictyostelium</taxon>
    </lineage>
</organism>
<dbReference type="GeneID" id="10501613"/>
<protein>
    <submittedName>
        <fullName evidence="2">Expressed protein</fullName>
    </submittedName>
</protein>
<feature type="signal peptide" evidence="1">
    <location>
        <begin position="1"/>
        <end position="20"/>
    </location>
</feature>
<dbReference type="FunCoup" id="F0ZLA8">
    <property type="interactions" value="781"/>
</dbReference>
<keyword evidence="1" id="KW-0732">Signal</keyword>
<gene>
    <name evidence="2" type="ORF">DICPUDRAFT_92054</name>
</gene>
<proteinExistence type="predicted"/>
<evidence type="ECO:0000256" key="1">
    <source>
        <dbReference type="SAM" id="SignalP"/>
    </source>
</evidence>
<dbReference type="RefSeq" id="XP_003288196.1">
    <property type="nucleotide sequence ID" value="XM_003288148.1"/>
</dbReference>
<feature type="chain" id="PRO_5003265215" evidence="1">
    <location>
        <begin position="21"/>
        <end position="146"/>
    </location>
</feature>
<reference evidence="3" key="1">
    <citation type="journal article" date="2011" name="Genome Biol.">
        <title>Comparative genomics of the social amoebae Dictyostelium discoideum and Dictyostelium purpureum.</title>
        <authorList>
            <consortium name="US DOE Joint Genome Institute (JGI-PGF)"/>
            <person name="Sucgang R."/>
            <person name="Kuo A."/>
            <person name="Tian X."/>
            <person name="Salerno W."/>
            <person name="Parikh A."/>
            <person name="Feasley C.L."/>
            <person name="Dalin E."/>
            <person name="Tu H."/>
            <person name="Huang E."/>
            <person name="Barry K."/>
            <person name="Lindquist E."/>
            <person name="Shapiro H."/>
            <person name="Bruce D."/>
            <person name="Schmutz J."/>
            <person name="Salamov A."/>
            <person name="Fey P."/>
            <person name="Gaudet P."/>
            <person name="Anjard C."/>
            <person name="Babu M.M."/>
            <person name="Basu S."/>
            <person name="Bushmanova Y."/>
            <person name="van der Wel H."/>
            <person name="Katoh-Kurasawa M."/>
            <person name="Dinh C."/>
            <person name="Coutinho P.M."/>
            <person name="Saito T."/>
            <person name="Elias M."/>
            <person name="Schaap P."/>
            <person name="Kay R.R."/>
            <person name="Henrissat B."/>
            <person name="Eichinger L."/>
            <person name="Rivero F."/>
            <person name="Putnam N.H."/>
            <person name="West C.M."/>
            <person name="Loomis W.F."/>
            <person name="Chisholm R.L."/>
            <person name="Shaulsky G."/>
            <person name="Strassmann J.E."/>
            <person name="Queller D.C."/>
            <person name="Kuspa A."/>
            <person name="Grigoriev I.V."/>
        </authorList>
    </citation>
    <scope>NUCLEOTIDE SEQUENCE [LARGE SCALE GENOMIC DNA]</scope>
    <source>
        <strain evidence="3">QSDP1</strain>
    </source>
</reference>
<dbReference type="EMBL" id="GL871065">
    <property type="protein sequence ID" value="EGC35270.1"/>
    <property type="molecule type" value="Genomic_DNA"/>
</dbReference>
<sequence>MKFIQSLILLIVAFFALSSAAFTGFNVTDTTQKCGFNVPANGSCTSNSKCGAQSNTVYSYSIAPTKSASNVNNYTITGFSDAACKAVANNLFVGNFLCDANKPVSVKVNTNTVQVTCVEQKHDSSSASTTIASFAVVLAALIAALL</sequence>